<reference evidence="15" key="1">
    <citation type="submission" date="2018-06" db="EMBL/GenBank/DDBJ databases">
        <authorList>
            <person name="Zhirakovskaya E."/>
        </authorList>
    </citation>
    <scope>NUCLEOTIDE SEQUENCE</scope>
</reference>
<evidence type="ECO:0000256" key="6">
    <source>
        <dbReference type="ARBA" id="ARBA00022679"/>
    </source>
</evidence>
<sequence length="320" mass="33777">MSRSNDEIDGDEQRSGSEAIARAADLLIAGKLVATPTETVYGLAADAANAPAVAEIYRTKGRPDFNPLIVHVLDLTVAKYLGQFNVHAEKLADAFWPGPLTLVVPKAPGCPVVPAVTAGLETIALRSPAHPVMRRLLKETGLFLAAPSANKSGGISPTTARHVETSLGEKIPFILDGGPSQNGLESTIVEIDSEQCKILRPGSITADMLKKIINIPVDVLAAGDKITAPGQLSSHYAPTKQVRLNVVKPRDEEYHIGFGNIEGNANLSPAADLAEAASNLFRFLHLADASDMAAIAVAPIPSIGIGLAINDRLQRAAMRR</sequence>
<evidence type="ECO:0000256" key="9">
    <source>
        <dbReference type="ARBA" id="ARBA00022741"/>
    </source>
</evidence>
<dbReference type="Pfam" id="PF03481">
    <property type="entry name" value="Sua5_C"/>
    <property type="match status" value="1"/>
</dbReference>
<keyword evidence="8 15" id="KW-0548">Nucleotidyltransferase</keyword>
<protein>
    <recommendedName>
        <fullName evidence="4">Threonylcarbamoyl-AMP synthase</fullName>
        <ecNumber evidence="3">2.7.7.87</ecNumber>
    </recommendedName>
    <alternativeName>
        <fullName evidence="11">L-threonylcarbamoyladenylate synthase</fullName>
    </alternativeName>
</protein>
<evidence type="ECO:0000256" key="4">
    <source>
        <dbReference type="ARBA" id="ARBA00015492"/>
    </source>
</evidence>
<keyword evidence="7" id="KW-0819">tRNA processing</keyword>
<dbReference type="GO" id="GO:0005524">
    <property type="term" value="F:ATP binding"/>
    <property type="evidence" value="ECO:0007669"/>
    <property type="project" value="UniProtKB-KW"/>
</dbReference>
<keyword evidence="13" id="KW-0812">Transmembrane</keyword>
<dbReference type="GO" id="GO:0003725">
    <property type="term" value="F:double-stranded RNA binding"/>
    <property type="evidence" value="ECO:0007669"/>
    <property type="project" value="InterPro"/>
</dbReference>
<dbReference type="GO" id="GO:0006450">
    <property type="term" value="P:regulation of translational fidelity"/>
    <property type="evidence" value="ECO:0007669"/>
    <property type="project" value="TreeGrafter"/>
</dbReference>
<organism evidence="15">
    <name type="scientific">hydrothermal vent metagenome</name>
    <dbReference type="NCBI Taxonomy" id="652676"/>
    <lineage>
        <taxon>unclassified sequences</taxon>
        <taxon>metagenomes</taxon>
        <taxon>ecological metagenomes</taxon>
    </lineage>
</organism>
<dbReference type="GO" id="GO:0061710">
    <property type="term" value="F:L-threonylcarbamoyladenylate synthase"/>
    <property type="evidence" value="ECO:0007669"/>
    <property type="project" value="UniProtKB-EC"/>
</dbReference>
<dbReference type="PIRSF" id="PIRSF004930">
    <property type="entry name" value="Tln_factor_SUA5"/>
    <property type="match status" value="1"/>
</dbReference>
<evidence type="ECO:0000256" key="8">
    <source>
        <dbReference type="ARBA" id="ARBA00022695"/>
    </source>
</evidence>
<dbReference type="InterPro" id="IPR010923">
    <property type="entry name" value="T(6)A37_SUA5"/>
</dbReference>
<evidence type="ECO:0000256" key="1">
    <source>
        <dbReference type="ARBA" id="ARBA00004496"/>
    </source>
</evidence>
<dbReference type="InterPro" id="IPR006070">
    <property type="entry name" value="Sua5-like_dom"/>
</dbReference>
<evidence type="ECO:0000256" key="11">
    <source>
        <dbReference type="ARBA" id="ARBA00029774"/>
    </source>
</evidence>
<dbReference type="Pfam" id="PF01300">
    <property type="entry name" value="Sua5_yciO_yrdC"/>
    <property type="match status" value="1"/>
</dbReference>
<proteinExistence type="inferred from homology"/>
<name>A0A3B0RIH1_9ZZZZ</name>
<dbReference type="GO" id="GO:0005737">
    <property type="term" value="C:cytoplasm"/>
    <property type="evidence" value="ECO:0007669"/>
    <property type="project" value="UniProtKB-SubCell"/>
</dbReference>
<dbReference type="EMBL" id="UOEF01000054">
    <property type="protein sequence ID" value="VAV88626.1"/>
    <property type="molecule type" value="Genomic_DNA"/>
</dbReference>
<dbReference type="AlphaFoldDB" id="A0A3B0RIH1"/>
<dbReference type="NCBIfam" id="TIGR00057">
    <property type="entry name" value="L-threonylcarbamoyladenylate synthase"/>
    <property type="match status" value="1"/>
</dbReference>
<evidence type="ECO:0000256" key="13">
    <source>
        <dbReference type="SAM" id="Phobius"/>
    </source>
</evidence>
<comment type="subcellular location">
    <subcellularLocation>
        <location evidence="1">Cytoplasm</location>
    </subcellularLocation>
</comment>
<evidence type="ECO:0000259" key="14">
    <source>
        <dbReference type="PROSITE" id="PS51163"/>
    </source>
</evidence>
<accession>A0A3B0RIH1</accession>
<dbReference type="SUPFAM" id="SSF55821">
    <property type="entry name" value="YrdC/RibB"/>
    <property type="match status" value="1"/>
</dbReference>
<evidence type="ECO:0000313" key="15">
    <source>
        <dbReference type="EMBL" id="VAV88626.1"/>
    </source>
</evidence>
<dbReference type="PROSITE" id="PS51163">
    <property type="entry name" value="YRDC"/>
    <property type="match status" value="1"/>
</dbReference>
<dbReference type="InterPro" id="IPR017945">
    <property type="entry name" value="DHBP_synth_RibB-like_a/b_dom"/>
</dbReference>
<dbReference type="InterPro" id="IPR005145">
    <property type="entry name" value="Sua5_C"/>
</dbReference>
<comment type="catalytic activity">
    <reaction evidence="12">
        <text>L-threonine + hydrogencarbonate + ATP = L-threonylcarbamoyladenylate + diphosphate + H2O</text>
        <dbReference type="Rhea" id="RHEA:36407"/>
        <dbReference type="ChEBI" id="CHEBI:15377"/>
        <dbReference type="ChEBI" id="CHEBI:17544"/>
        <dbReference type="ChEBI" id="CHEBI:30616"/>
        <dbReference type="ChEBI" id="CHEBI:33019"/>
        <dbReference type="ChEBI" id="CHEBI:57926"/>
        <dbReference type="ChEBI" id="CHEBI:73682"/>
        <dbReference type="EC" id="2.7.7.87"/>
    </reaction>
</comment>
<keyword evidence="13" id="KW-0472">Membrane</keyword>
<dbReference type="InterPro" id="IPR038385">
    <property type="entry name" value="Sua5/YwlC_C"/>
</dbReference>
<dbReference type="InterPro" id="IPR050156">
    <property type="entry name" value="TC-AMP_synthase_SUA5"/>
</dbReference>
<keyword evidence="5" id="KW-0963">Cytoplasm</keyword>
<evidence type="ECO:0000256" key="2">
    <source>
        <dbReference type="ARBA" id="ARBA00007663"/>
    </source>
</evidence>
<evidence type="ECO:0000256" key="10">
    <source>
        <dbReference type="ARBA" id="ARBA00022840"/>
    </source>
</evidence>
<evidence type="ECO:0000256" key="3">
    <source>
        <dbReference type="ARBA" id="ARBA00012584"/>
    </source>
</evidence>
<keyword evidence="6 15" id="KW-0808">Transferase</keyword>
<dbReference type="PANTHER" id="PTHR17490">
    <property type="entry name" value="SUA5"/>
    <property type="match status" value="1"/>
</dbReference>
<evidence type="ECO:0000256" key="5">
    <source>
        <dbReference type="ARBA" id="ARBA00022490"/>
    </source>
</evidence>
<feature type="transmembrane region" description="Helical" evidence="13">
    <location>
        <begin position="292"/>
        <end position="310"/>
    </location>
</feature>
<comment type="similarity">
    <text evidence="2">Belongs to the SUA5 family.</text>
</comment>
<evidence type="ECO:0000256" key="12">
    <source>
        <dbReference type="ARBA" id="ARBA00048366"/>
    </source>
</evidence>
<feature type="domain" description="YrdC-like" evidence="14">
    <location>
        <begin position="17"/>
        <end position="204"/>
    </location>
</feature>
<dbReference type="Gene3D" id="3.90.870.10">
    <property type="entry name" value="DHBP synthase"/>
    <property type="match status" value="1"/>
</dbReference>
<dbReference type="PANTHER" id="PTHR17490:SF16">
    <property type="entry name" value="THREONYLCARBAMOYL-AMP SYNTHASE"/>
    <property type="match status" value="1"/>
</dbReference>
<dbReference type="GO" id="GO:0000049">
    <property type="term" value="F:tRNA binding"/>
    <property type="evidence" value="ECO:0007669"/>
    <property type="project" value="TreeGrafter"/>
</dbReference>
<keyword evidence="9" id="KW-0547">Nucleotide-binding</keyword>
<gene>
    <name evidence="15" type="ORF">MNBD_ALPHA04-1648</name>
</gene>
<evidence type="ECO:0000256" key="7">
    <source>
        <dbReference type="ARBA" id="ARBA00022694"/>
    </source>
</evidence>
<keyword evidence="10" id="KW-0067">ATP-binding</keyword>
<keyword evidence="13" id="KW-1133">Transmembrane helix</keyword>
<dbReference type="GO" id="GO:0008033">
    <property type="term" value="P:tRNA processing"/>
    <property type="evidence" value="ECO:0007669"/>
    <property type="project" value="UniProtKB-KW"/>
</dbReference>
<dbReference type="Gene3D" id="3.40.50.11030">
    <property type="entry name" value="Threonylcarbamoyl-AMP synthase, C-terminal domain"/>
    <property type="match status" value="1"/>
</dbReference>
<dbReference type="EC" id="2.7.7.87" evidence="3"/>